<evidence type="ECO:0000313" key="3">
    <source>
        <dbReference type="EMBL" id="QEA11893.1"/>
    </source>
</evidence>
<accession>A0A5B8RS40</accession>
<evidence type="ECO:0000259" key="2">
    <source>
        <dbReference type="Pfam" id="PF18433"/>
    </source>
</evidence>
<keyword evidence="4" id="KW-1185">Reference proteome</keyword>
<reference evidence="3 4" key="1">
    <citation type="submission" date="2019-07" db="EMBL/GenBank/DDBJ databases">
        <title>Complete genome sequence of Comamonas sp. NLF 7-7 isolated from livestock.</title>
        <authorList>
            <person name="Kim D.H."/>
            <person name="Kim J.G."/>
        </authorList>
    </citation>
    <scope>NUCLEOTIDE SEQUENCE [LARGE SCALE GENOMIC DNA]</scope>
    <source>
        <strain evidence="3 4">NLF 7-7</strain>
    </source>
</reference>
<proteinExistence type="predicted"/>
<dbReference type="OrthoDB" id="7366224at2"/>
<sequence>MATLSALGAAAAQPVPANRLPSAASDTPPAAAGPAADAAPRDQRARLNAQILQASLEVSLKAGDDATALLYRSAIDRINELLAPEFGPGALQAASAQDHSPAATAGRIVALSTAFFDRYAAQHAGEDPEAVVRNFMKLIRSGFEQGYGEARDILSGLGVMDEGSAIAEGVQQTYALVQQGYDDFLASRLAALNGGTAAGEAPDAARSAP</sequence>
<name>A0A5B8RS40_9BURK</name>
<feature type="region of interest" description="Disordered" evidence="1">
    <location>
        <begin position="1"/>
        <end position="42"/>
    </location>
</feature>
<organism evidence="3 4">
    <name type="scientific">Comamonas flocculans</name>
    <dbReference type="NCBI Taxonomy" id="2597701"/>
    <lineage>
        <taxon>Bacteria</taxon>
        <taxon>Pseudomonadati</taxon>
        <taxon>Pseudomonadota</taxon>
        <taxon>Betaproteobacteria</taxon>
        <taxon>Burkholderiales</taxon>
        <taxon>Comamonadaceae</taxon>
        <taxon>Comamonas</taxon>
    </lineage>
</organism>
<gene>
    <name evidence="3" type="ORF">FOZ74_01935</name>
</gene>
<dbReference type="Pfam" id="PF18433">
    <property type="entry name" value="DUF5610"/>
    <property type="match status" value="1"/>
</dbReference>
<dbReference type="EMBL" id="CP042344">
    <property type="protein sequence ID" value="QEA11893.1"/>
    <property type="molecule type" value="Genomic_DNA"/>
</dbReference>
<feature type="compositionally biased region" description="Low complexity" evidence="1">
    <location>
        <begin position="1"/>
        <end position="38"/>
    </location>
</feature>
<dbReference type="AlphaFoldDB" id="A0A5B8RS40"/>
<dbReference type="Proteomes" id="UP000321199">
    <property type="component" value="Chromosome"/>
</dbReference>
<dbReference type="RefSeq" id="WP_146911487.1">
    <property type="nucleotide sequence ID" value="NZ_CP042344.1"/>
</dbReference>
<evidence type="ECO:0000256" key="1">
    <source>
        <dbReference type="SAM" id="MobiDB-lite"/>
    </source>
</evidence>
<dbReference type="InterPro" id="IPR041651">
    <property type="entry name" value="DUF5610"/>
</dbReference>
<dbReference type="KEGG" id="cof:FOZ74_01935"/>
<dbReference type="Gene3D" id="1.10.132.90">
    <property type="match status" value="1"/>
</dbReference>
<feature type="domain" description="DUF5610" evidence="2">
    <location>
        <begin position="65"/>
        <end position="184"/>
    </location>
</feature>
<evidence type="ECO:0000313" key="4">
    <source>
        <dbReference type="Proteomes" id="UP000321199"/>
    </source>
</evidence>
<protein>
    <recommendedName>
        <fullName evidence="2">DUF5610 domain-containing protein</fullName>
    </recommendedName>
</protein>